<dbReference type="EMBL" id="LR134162">
    <property type="protein sequence ID" value="VEB02736.1"/>
    <property type="molecule type" value="Genomic_DNA"/>
</dbReference>
<dbReference type="AlphaFoldDB" id="A0A3S4IPT6"/>
<reference evidence="2 3" key="1">
    <citation type="submission" date="2018-12" db="EMBL/GenBank/DDBJ databases">
        <authorList>
            <consortium name="Pathogen Informatics"/>
        </authorList>
    </citation>
    <scope>NUCLEOTIDE SEQUENCE [LARGE SCALE GENOMIC DNA]</scope>
    <source>
        <strain evidence="2 3">NCTC13635</strain>
    </source>
</reference>
<organism evidence="2 3">
    <name type="scientific">Klebsiella pneumoniae</name>
    <dbReference type="NCBI Taxonomy" id="573"/>
    <lineage>
        <taxon>Bacteria</taxon>
        <taxon>Pseudomonadati</taxon>
        <taxon>Pseudomonadota</taxon>
        <taxon>Gammaproteobacteria</taxon>
        <taxon>Enterobacterales</taxon>
        <taxon>Enterobacteriaceae</taxon>
        <taxon>Klebsiella/Raoultella group</taxon>
        <taxon>Klebsiella</taxon>
        <taxon>Klebsiella pneumoniae complex</taxon>
    </lineage>
</organism>
<name>A0A3S4IPT6_KLEPN</name>
<gene>
    <name evidence="2" type="ORF">NCTC13635_03091</name>
</gene>
<accession>A0A3S4IPT6</accession>
<evidence type="ECO:0000256" key="1">
    <source>
        <dbReference type="SAM" id="MobiDB-lite"/>
    </source>
</evidence>
<feature type="region of interest" description="Disordered" evidence="1">
    <location>
        <begin position="133"/>
        <end position="152"/>
    </location>
</feature>
<dbReference type="Proteomes" id="UP000282433">
    <property type="component" value="Chromosome"/>
</dbReference>
<protein>
    <submittedName>
        <fullName evidence="2">Uncharacterized protein</fullName>
    </submittedName>
</protein>
<evidence type="ECO:0000313" key="2">
    <source>
        <dbReference type="EMBL" id="VEB02736.1"/>
    </source>
</evidence>
<sequence>MAGEDPTVSMSTLPSIRCTPAFFQRRHHIANILPFKRRIAAEARNQVAFQHAAVKGTFGFQRGGKAKIGPQLQQRRQRGDDLLRTGRERHLLAVIVDFRRRCADLLRHKGKVRTGGKLVDVLVNIRRLSAKRYTGGQSDDKSGKSHNLALTT</sequence>
<evidence type="ECO:0000313" key="3">
    <source>
        <dbReference type="Proteomes" id="UP000282433"/>
    </source>
</evidence>
<proteinExistence type="predicted"/>